<dbReference type="InterPro" id="IPR043502">
    <property type="entry name" value="DNA/RNA_pol_sf"/>
</dbReference>
<dbReference type="Pfam" id="PF00078">
    <property type="entry name" value="RVT_1"/>
    <property type="match status" value="1"/>
</dbReference>
<keyword evidence="3" id="KW-1185">Reference proteome</keyword>
<comment type="caution">
    <text evidence="2">The sequence shown here is derived from an EMBL/GenBank/DDBJ whole genome shotgun (WGS) entry which is preliminary data.</text>
</comment>
<feature type="domain" description="Reverse transcriptase" evidence="1">
    <location>
        <begin position="118"/>
        <end position="228"/>
    </location>
</feature>
<evidence type="ECO:0000259" key="1">
    <source>
        <dbReference type="Pfam" id="PF00078"/>
    </source>
</evidence>
<dbReference type="Proteomes" id="UP000678393">
    <property type="component" value="Unassembled WGS sequence"/>
</dbReference>
<dbReference type="InterPro" id="IPR000477">
    <property type="entry name" value="RT_dom"/>
</dbReference>
<dbReference type="OrthoDB" id="10059790at2759"/>
<sequence length="419" mass="48255">SWIHVYTDGSATSAVKNGGAGVFITYPGNHRHTKWIPTGKFCSNYTAEIDILEKEVLPDDWTEGTIVKIPQKRDLTDCNNWRGITLLSVPSKMFSKIIIMRLEKGVYTCLRVEQAEFRRQGCVMSSLLFNLVIDWILKNTVDKTLKGIRWTQFTMLEDLDCADDIALLSDKHEHVQEKSNRLNSITEMVGLRINTKKTKIMTNSPNQQPVTISNQSLENVEHFTYLGTVVSLLGGREEDIQSRLNKARAAFGNMRQIWKSNSYCRGTKRRLYKSIFLPVLLYGAECWRMTKKDAQKLSTFHHTCLRRIIKIFWPNTISNTKLLQATNQETLDSMITKRRWKWLGHVKRMTSDIPAKTALTWTPEGKRKQGRPKTTWRRTMESDLSAASLTWKTALKIAQDRKAWKVLSEASCAIRHNEN</sequence>
<name>A0A8S3ZNL9_9EUPU</name>
<dbReference type="SUPFAM" id="SSF56672">
    <property type="entry name" value="DNA/RNA polymerases"/>
    <property type="match status" value="1"/>
</dbReference>
<dbReference type="PANTHER" id="PTHR47027:SF25">
    <property type="entry name" value="REVERSE TRANSCRIPTASE DOMAIN-CONTAINING PROTEIN"/>
    <property type="match status" value="1"/>
</dbReference>
<accession>A0A8S3ZNL9</accession>
<dbReference type="AlphaFoldDB" id="A0A8S3ZNL9"/>
<evidence type="ECO:0000313" key="2">
    <source>
        <dbReference type="EMBL" id="CAG5131204.1"/>
    </source>
</evidence>
<protein>
    <recommendedName>
        <fullName evidence="1">Reverse transcriptase domain-containing protein</fullName>
    </recommendedName>
</protein>
<feature type="non-terminal residue" evidence="2">
    <location>
        <position position="1"/>
    </location>
</feature>
<reference evidence="2" key="1">
    <citation type="submission" date="2021-04" db="EMBL/GenBank/DDBJ databases">
        <authorList>
            <consortium name="Molecular Ecology Group"/>
        </authorList>
    </citation>
    <scope>NUCLEOTIDE SEQUENCE</scope>
</reference>
<dbReference type="PANTHER" id="PTHR47027">
    <property type="entry name" value="REVERSE TRANSCRIPTASE DOMAIN-CONTAINING PROTEIN"/>
    <property type="match status" value="1"/>
</dbReference>
<evidence type="ECO:0000313" key="3">
    <source>
        <dbReference type="Proteomes" id="UP000678393"/>
    </source>
</evidence>
<dbReference type="EMBL" id="CAJHNH020004524">
    <property type="protein sequence ID" value="CAG5131204.1"/>
    <property type="molecule type" value="Genomic_DNA"/>
</dbReference>
<gene>
    <name evidence="2" type="ORF">CUNI_LOCUS16762</name>
</gene>
<organism evidence="2 3">
    <name type="scientific">Candidula unifasciata</name>
    <dbReference type="NCBI Taxonomy" id="100452"/>
    <lineage>
        <taxon>Eukaryota</taxon>
        <taxon>Metazoa</taxon>
        <taxon>Spiralia</taxon>
        <taxon>Lophotrochozoa</taxon>
        <taxon>Mollusca</taxon>
        <taxon>Gastropoda</taxon>
        <taxon>Heterobranchia</taxon>
        <taxon>Euthyneura</taxon>
        <taxon>Panpulmonata</taxon>
        <taxon>Eupulmonata</taxon>
        <taxon>Stylommatophora</taxon>
        <taxon>Helicina</taxon>
        <taxon>Helicoidea</taxon>
        <taxon>Geomitridae</taxon>
        <taxon>Candidula</taxon>
    </lineage>
</organism>
<proteinExistence type="predicted"/>